<dbReference type="EMBL" id="LEKT01000036">
    <property type="protein sequence ID" value="KMO86029.1"/>
    <property type="molecule type" value="Genomic_DNA"/>
</dbReference>
<dbReference type="AlphaFoldDB" id="A0A0J6WU32"/>
<feature type="domain" description="CzcB-like C-terminal circularly permuted SH3-like" evidence="4">
    <location>
        <begin position="336"/>
        <end position="390"/>
    </location>
</feature>
<feature type="chain" id="PRO_5039407715" evidence="2">
    <location>
        <begin position="24"/>
        <end position="407"/>
    </location>
</feature>
<evidence type="ECO:0000256" key="1">
    <source>
        <dbReference type="ARBA" id="ARBA00009477"/>
    </source>
</evidence>
<comment type="caution">
    <text evidence="5">The sequence shown here is derived from an EMBL/GenBank/DDBJ whole genome shotgun (WGS) entry which is preliminary data.</text>
</comment>
<dbReference type="GO" id="GO:1990281">
    <property type="term" value="C:efflux pump complex"/>
    <property type="evidence" value="ECO:0007669"/>
    <property type="project" value="TreeGrafter"/>
</dbReference>
<accession>A0A0J6WU32</accession>
<feature type="signal peptide" evidence="2">
    <location>
        <begin position="1"/>
        <end position="23"/>
    </location>
</feature>
<dbReference type="InterPro" id="IPR058649">
    <property type="entry name" value="CzcB_C"/>
</dbReference>
<dbReference type="Pfam" id="PF25975">
    <property type="entry name" value="CzcB_C"/>
    <property type="match status" value="1"/>
</dbReference>
<dbReference type="Proteomes" id="UP000036503">
    <property type="component" value="Unassembled WGS sequence"/>
</dbReference>
<dbReference type="PANTHER" id="PTHR30469">
    <property type="entry name" value="MULTIDRUG RESISTANCE PROTEIN MDTA"/>
    <property type="match status" value="1"/>
</dbReference>
<organism evidence="5 6">
    <name type="scientific">Megasphaera cerevisiae DSM 20462</name>
    <dbReference type="NCBI Taxonomy" id="1122219"/>
    <lineage>
        <taxon>Bacteria</taxon>
        <taxon>Bacillati</taxon>
        <taxon>Bacillota</taxon>
        <taxon>Negativicutes</taxon>
        <taxon>Veillonellales</taxon>
        <taxon>Veillonellaceae</taxon>
        <taxon>Megasphaera</taxon>
    </lineage>
</organism>
<keyword evidence="2" id="KW-0732">Signal</keyword>
<evidence type="ECO:0000313" key="6">
    <source>
        <dbReference type="Proteomes" id="UP000036503"/>
    </source>
</evidence>
<evidence type="ECO:0000259" key="3">
    <source>
        <dbReference type="Pfam" id="PF25954"/>
    </source>
</evidence>
<dbReference type="STRING" id="39029.BSR42_01830"/>
<gene>
    <name evidence="5" type="ORF">AB840_10300</name>
</gene>
<dbReference type="NCBIfam" id="TIGR01730">
    <property type="entry name" value="RND_mfp"/>
    <property type="match status" value="1"/>
</dbReference>
<sequence>MRSRRGKWIAFALVFLLSCAAIYAFSHSNVTQKHQGDLAQASVQAYHITRKDMMRKISLSGQTVPLAQVDLSTKYAGNIAAVNVQLGDVVAPNQILLVQDTEDTSLTLQQDQAALSQAAADTKAAQSQFSSDLQRAQVDYATANMNYNRYVILKEEGAVSQKDLDTMYQALIVAKSALDNLQSQNVGDTPAVIAEKYAAQAKASYVVDSIGKQLTDMTIRAPRAGVITYRNAEVGAMAAANTKVLTITDTSGMYIDCPLSEADVAAMQVGMPVTVSIESLAHTYNGTITYVSPAMDPTAKTYIVRITLAQPPATLRGGMFAQSSVDVLQRQNTCFVPKDALSEQSGVSQLYMIRPDNTIEIRTVKTGLRNDDYVEITEGVSDGDTIATTNLARLKNGTAVTIEQETR</sequence>
<dbReference type="PROSITE" id="PS51257">
    <property type="entry name" value="PROKAR_LIPOPROTEIN"/>
    <property type="match status" value="1"/>
</dbReference>
<name>A0A0J6WU32_9FIRM</name>
<dbReference type="InterPro" id="IPR006143">
    <property type="entry name" value="RND_pump_MFP"/>
</dbReference>
<dbReference type="InParanoid" id="A0A0J6WU32"/>
<dbReference type="SUPFAM" id="SSF111369">
    <property type="entry name" value="HlyD-like secretion proteins"/>
    <property type="match status" value="1"/>
</dbReference>
<dbReference type="Pfam" id="PF25954">
    <property type="entry name" value="Beta-barrel_RND_2"/>
    <property type="match status" value="1"/>
</dbReference>
<comment type="similarity">
    <text evidence="1">Belongs to the membrane fusion protein (MFP) (TC 8.A.1) family.</text>
</comment>
<evidence type="ECO:0000259" key="4">
    <source>
        <dbReference type="Pfam" id="PF25975"/>
    </source>
</evidence>
<keyword evidence="6" id="KW-1185">Reference proteome</keyword>
<proteinExistence type="inferred from homology"/>
<dbReference type="Gene3D" id="2.40.50.100">
    <property type="match status" value="1"/>
</dbReference>
<dbReference type="PATRIC" id="fig|1122219.3.peg.1900"/>
<feature type="domain" description="CusB-like beta-barrel" evidence="3">
    <location>
        <begin position="259"/>
        <end position="324"/>
    </location>
</feature>
<dbReference type="GO" id="GO:0015562">
    <property type="term" value="F:efflux transmembrane transporter activity"/>
    <property type="evidence" value="ECO:0007669"/>
    <property type="project" value="TreeGrafter"/>
</dbReference>
<reference evidence="5 6" key="1">
    <citation type="submission" date="2015-06" db="EMBL/GenBank/DDBJ databases">
        <title>Draft genome sequence of beer spoilage bacterium Megasphaera cerevisiae type strain 20462.</title>
        <authorList>
            <person name="Kutumbaka K."/>
            <person name="Pasmowitz J."/>
            <person name="Mategko J."/>
            <person name="Reyes D."/>
            <person name="Friedrich A."/>
            <person name="Han S."/>
            <person name="Martens-Habbena W."/>
            <person name="Neal-McKinney J."/>
            <person name="Janagama H.K."/>
            <person name="Nadala C."/>
            <person name="Samadpour M."/>
        </authorList>
    </citation>
    <scope>NUCLEOTIDE SEQUENCE [LARGE SCALE GENOMIC DNA]</scope>
    <source>
        <strain evidence="5 6">DSM 20462</strain>
    </source>
</reference>
<dbReference type="InterPro" id="IPR058792">
    <property type="entry name" value="Beta-barrel_RND_2"/>
</dbReference>
<evidence type="ECO:0000313" key="5">
    <source>
        <dbReference type="EMBL" id="KMO86029.1"/>
    </source>
</evidence>
<evidence type="ECO:0000256" key="2">
    <source>
        <dbReference type="SAM" id="SignalP"/>
    </source>
</evidence>
<dbReference type="Gene3D" id="2.40.30.170">
    <property type="match status" value="1"/>
</dbReference>
<dbReference type="Gene3D" id="2.40.420.20">
    <property type="match status" value="1"/>
</dbReference>
<protein>
    <submittedName>
        <fullName evidence="5">Secretion protein HlyD</fullName>
    </submittedName>
</protein>
<dbReference type="OrthoDB" id="1625414at2"/>